<dbReference type="EMBL" id="JAPDRL010000013">
    <property type="protein sequence ID" value="KAJ9667321.1"/>
    <property type="molecule type" value="Genomic_DNA"/>
</dbReference>
<name>A0ABQ9NY66_9PEZI</name>
<reference evidence="2" key="1">
    <citation type="submission" date="2022-10" db="EMBL/GenBank/DDBJ databases">
        <title>Culturing micro-colonial fungi from biological soil crusts in the Mojave desert and describing Neophaeococcomyces mojavensis, and introducing the new genera and species Taxawa tesnikishii.</title>
        <authorList>
            <person name="Kurbessoian T."/>
            <person name="Stajich J.E."/>
        </authorList>
    </citation>
    <scope>NUCLEOTIDE SEQUENCE</scope>
    <source>
        <strain evidence="2">TK_1</strain>
    </source>
</reference>
<organism evidence="2 3">
    <name type="scientific">Coniosporium apollinis</name>
    <dbReference type="NCBI Taxonomy" id="61459"/>
    <lineage>
        <taxon>Eukaryota</taxon>
        <taxon>Fungi</taxon>
        <taxon>Dikarya</taxon>
        <taxon>Ascomycota</taxon>
        <taxon>Pezizomycotina</taxon>
        <taxon>Dothideomycetes</taxon>
        <taxon>Dothideomycetes incertae sedis</taxon>
        <taxon>Coniosporium</taxon>
    </lineage>
</organism>
<evidence type="ECO:0000313" key="2">
    <source>
        <dbReference type="EMBL" id="KAJ9667321.1"/>
    </source>
</evidence>
<keyword evidence="1" id="KW-1133">Transmembrane helix</keyword>
<evidence type="ECO:0000313" key="3">
    <source>
        <dbReference type="Proteomes" id="UP001172684"/>
    </source>
</evidence>
<dbReference type="Proteomes" id="UP001172684">
    <property type="component" value="Unassembled WGS sequence"/>
</dbReference>
<proteinExistence type="predicted"/>
<comment type="caution">
    <text evidence="2">The sequence shown here is derived from an EMBL/GenBank/DDBJ whole genome shotgun (WGS) entry which is preliminary data.</text>
</comment>
<accession>A0ABQ9NY66</accession>
<gene>
    <name evidence="2" type="ORF">H2201_002522</name>
</gene>
<feature type="transmembrane region" description="Helical" evidence="1">
    <location>
        <begin position="51"/>
        <end position="70"/>
    </location>
</feature>
<evidence type="ECO:0000256" key="1">
    <source>
        <dbReference type="SAM" id="Phobius"/>
    </source>
</evidence>
<protein>
    <submittedName>
        <fullName evidence="2">Uncharacterized protein</fullName>
    </submittedName>
</protein>
<keyword evidence="3" id="KW-1185">Reference proteome</keyword>
<keyword evidence="1" id="KW-0472">Membrane</keyword>
<sequence>MPSPTPLRAFARATRTYFSEPHPHGRYPSTLLSHAPYAPYYAQRIWRTASWYVPATAVLLGWPFATAAVLRRTGI</sequence>
<keyword evidence="1" id="KW-0812">Transmembrane</keyword>